<dbReference type="Proteomes" id="UP000185739">
    <property type="component" value="Chromosome"/>
</dbReference>
<dbReference type="EMBL" id="CP018839">
    <property type="protein sequence ID" value="APR06024.1"/>
    <property type="molecule type" value="Genomic_DNA"/>
</dbReference>
<dbReference type="PRINTS" id="PR01438">
    <property type="entry name" value="UNVRSLSTRESS"/>
</dbReference>
<dbReference type="KEGG" id="tcl:Tchl_3217"/>
<dbReference type="STRING" id="96773.Tchl_3217"/>
<dbReference type="InterPro" id="IPR006016">
    <property type="entry name" value="UspA"/>
</dbReference>
<keyword evidence="4" id="KW-1185">Reference proteome</keyword>
<feature type="domain" description="UspA" evidence="2">
    <location>
        <begin position="6"/>
        <end position="152"/>
    </location>
</feature>
<dbReference type="Pfam" id="PF00582">
    <property type="entry name" value="Usp"/>
    <property type="match status" value="1"/>
</dbReference>
<evidence type="ECO:0000259" key="2">
    <source>
        <dbReference type="Pfam" id="PF00582"/>
    </source>
</evidence>
<dbReference type="SUPFAM" id="SSF52402">
    <property type="entry name" value="Adenine nucleotide alpha hydrolases-like"/>
    <property type="match status" value="1"/>
</dbReference>
<dbReference type="AlphaFoldDB" id="A0A1L6FGH1"/>
<dbReference type="Gene3D" id="3.40.50.620">
    <property type="entry name" value="HUPs"/>
    <property type="match status" value="1"/>
</dbReference>
<dbReference type="PANTHER" id="PTHR46268:SF15">
    <property type="entry name" value="UNIVERSAL STRESS PROTEIN HP_0031"/>
    <property type="match status" value="1"/>
</dbReference>
<dbReference type="InterPro" id="IPR014729">
    <property type="entry name" value="Rossmann-like_a/b/a_fold"/>
</dbReference>
<accession>A0A1L6FGH1</accession>
<dbReference type="CDD" id="cd00293">
    <property type="entry name" value="USP-like"/>
    <property type="match status" value="1"/>
</dbReference>
<organism evidence="3 4">
    <name type="scientific">Thauera chlorobenzoica</name>
    <dbReference type="NCBI Taxonomy" id="96773"/>
    <lineage>
        <taxon>Bacteria</taxon>
        <taxon>Pseudomonadati</taxon>
        <taxon>Pseudomonadota</taxon>
        <taxon>Betaproteobacteria</taxon>
        <taxon>Rhodocyclales</taxon>
        <taxon>Zoogloeaceae</taxon>
        <taxon>Thauera</taxon>
    </lineage>
</organism>
<reference evidence="3 4" key="1">
    <citation type="submission" date="2016-12" db="EMBL/GenBank/DDBJ databases">
        <title>Complete genome sequence of Thauera chlorobenzoica, a Betaproteobacterium degrading haloaromatics anaerobically to CO2 and halides.</title>
        <authorList>
            <person name="Goris T."/>
            <person name="Mergelsberg M."/>
            <person name="Boll M."/>
        </authorList>
    </citation>
    <scope>NUCLEOTIDE SEQUENCE [LARGE SCALE GENOMIC DNA]</scope>
    <source>
        <strain evidence="3 4">3CB1</strain>
    </source>
</reference>
<gene>
    <name evidence="3" type="ORF">Tchl_3217</name>
</gene>
<evidence type="ECO:0000256" key="1">
    <source>
        <dbReference type="ARBA" id="ARBA00008791"/>
    </source>
</evidence>
<dbReference type="InterPro" id="IPR006015">
    <property type="entry name" value="Universal_stress_UspA"/>
</dbReference>
<dbReference type="PANTHER" id="PTHR46268">
    <property type="entry name" value="STRESS RESPONSE PROTEIN NHAX"/>
    <property type="match status" value="1"/>
</dbReference>
<evidence type="ECO:0000313" key="4">
    <source>
        <dbReference type="Proteomes" id="UP000185739"/>
    </source>
</evidence>
<proteinExistence type="inferred from homology"/>
<evidence type="ECO:0000313" key="3">
    <source>
        <dbReference type="EMBL" id="APR06024.1"/>
    </source>
</evidence>
<comment type="similarity">
    <text evidence="1">Belongs to the universal stress protein A family.</text>
</comment>
<sequence length="152" mass="15977">MGRLAMFKHILVPTDGSALSEATAARAVSFAKEAGARITFFYAQPDFPMPIYGEGALIDPTTPEQFAKSAAAEAEGILSKAKQAADAAGVSADTDTLVNEVPYEAIIDAADRHGCDLIFMASHGRRGIAGLLLGSETQKVLTHSKTPVLVCR</sequence>
<name>A0A1L6FGH1_9RHOO</name>
<protein>
    <submittedName>
        <fullName evidence="3">UspA</fullName>
    </submittedName>
</protein>